<dbReference type="AlphaFoldDB" id="A0A402D147"/>
<protein>
    <submittedName>
        <fullName evidence="1">Glyoxalase</fullName>
    </submittedName>
</protein>
<dbReference type="CDD" id="cd08347">
    <property type="entry name" value="PcpA_C_like"/>
    <property type="match status" value="1"/>
</dbReference>
<dbReference type="Proteomes" id="UP000287394">
    <property type="component" value="Chromosome"/>
</dbReference>
<evidence type="ECO:0000313" key="2">
    <source>
        <dbReference type="Proteomes" id="UP000287394"/>
    </source>
</evidence>
<dbReference type="InterPro" id="IPR052537">
    <property type="entry name" value="Extradiol_RC_dioxygenase"/>
</dbReference>
<dbReference type="RefSeq" id="WP_119323270.1">
    <property type="nucleotide sequence ID" value="NZ_AP025739.1"/>
</dbReference>
<organism evidence="1 2">
    <name type="scientific">Capsulimonas corticalis</name>
    <dbReference type="NCBI Taxonomy" id="2219043"/>
    <lineage>
        <taxon>Bacteria</taxon>
        <taxon>Bacillati</taxon>
        <taxon>Armatimonadota</taxon>
        <taxon>Armatimonadia</taxon>
        <taxon>Capsulimonadales</taxon>
        <taxon>Capsulimonadaceae</taxon>
        <taxon>Capsulimonas</taxon>
    </lineage>
</organism>
<keyword evidence="2" id="KW-1185">Reference proteome</keyword>
<dbReference type="InterPro" id="IPR004360">
    <property type="entry name" value="Glyas_Fos-R_dOase_dom"/>
</dbReference>
<dbReference type="SUPFAM" id="SSF54593">
    <property type="entry name" value="Glyoxalase/Bleomycin resistance protein/Dihydroxybiphenyl dioxygenase"/>
    <property type="match status" value="1"/>
</dbReference>
<dbReference type="FunCoup" id="A0A402D147">
    <property type="interactions" value="14"/>
</dbReference>
<dbReference type="OrthoDB" id="9785698at2"/>
<reference evidence="1 2" key="1">
    <citation type="journal article" date="2019" name="Int. J. Syst. Evol. Microbiol.">
        <title>Capsulimonas corticalis gen. nov., sp. nov., an aerobic capsulated bacterium, of a novel bacterial order, Capsulimonadales ord. nov., of the class Armatimonadia of the phylum Armatimonadetes.</title>
        <authorList>
            <person name="Li J."/>
            <person name="Kudo C."/>
            <person name="Tonouchi A."/>
        </authorList>
    </citation>
    <scope>NUCLEOTIDE SEQUENCE [LARGE SCALE GENOMIC DNA]</scope>
    <source>
        <strain evidence="1 2">AX-7</strain>
    </source>
</reference>
<dbReference type="PANTHER" id="PTHR36110:SF4">
    <property type="entry name" value="RING-CLEAVING DIOXYGENASE MHQA-RELATED"/>
    <property type="match status" value="1"/>
</dbReference>
<dbReference type="PROSITE" id="PS51819">
    <property type="entry name" value="VOC"/>
    <property type="match status" value="2"/>
</dbReference>
<evidence type="ECO:0000313" key="1">
    <source>
        <dbReference type="EMBL" id="BDI31680.1"/>
    </source>
</evidence>
<dbReference type="InterPro" id="IPR037523">
    <property type="entry name" value="VOC_core"/>
</dbReference>
<dbReference type="KEGG" id="ccot:CCAX7_37310"/>
<dbReference type="InterPro" id="IPR029068">
    <property type="entry name" value="Glyas_Bleomycin-R_OHBP_Dase"/>
</dbReference>
<accession>A0A402D147</accession>
<dbReference type="Pfam" id="PF00903">
    <property type="entry name" value="Glyoxalase"/>
    <property type="match status" value="2"/>
</dbReference>
<dbReference type="PANTHER" id="PTHR36110">
    <property type="entry name" value="RING-CLEAVING DIOXYGENASE MHQE-RELATED"/>
    <property type="match status" value="1"/>
</dbReference>
<dbReference type="Gene3D" id="3.10.180.10">
    <property type="entry name" value="2,3-Dihydroxybiphenyl 1,2-Dioxygenase, domain 1"/>
    <property type="match status" value="2"/>
</dbReference>
<gene>
    <name evidence="1" type="ORF">CCAX7_37310</name>
</gene>
<name>A0A402D147_9BACT</name>
<proteinExistence type="predicted"/>
<dbReference type="EMBL" id="AP025739">
    <property type="protein sequence ID" value="BDI31680.1"/>
    <property type="molecule type" value="Genomic_DNA"/>
</dbReference>
<sequence length="315" mass="34368">MELTGLHHVTAITKVASENLAFYTQTLGMRLVKKTVNQDDVSAYHLFYADEAGNAGTDMTFFDWAMSAPHRPGAGDVSTTALRVASREALDWWVARFDSLGVAHGEIEEVSGRARLTFTDPEGQRLALVTDDGAPGGTPWDKSPVPVEMGVKGLDAVTLTVRRAAATAKVLTDVLSFRQTRTYQTADGYEAVVYETGAGGAGTEVHLVERPDLPQTRQGAGGVHHVAFRTPNAEEQREWLKRITAAGLQASQQIDRFYFQSIYFREPNGVLFEIATDGPGFATDESREHMGEALALPPFLEPHRAQIEAGLKPLK</sequence>